<name>A0A923G247_9PSED</name>
<dbReference type="Pfam" id="PF11275">
    <property type="entry name" value="DUF3077"/>
    <property type="match status" value="1"/>
</dbReference>
<dbReference type="EMBL" id="JABWRE020000001">
    <property type="protein sequence ID" value="MBV4538075.1"/>
    <property type="molecule type" value="Genomic_DNA"/>
</dbReference>
<proteinExistence type="predicted"/>
<dbReference type="Proteomes" id="UP000599879">
    <property type="component" value="Unassembled WGS sequence"/>
</dbReference>
<accession>A0A923G247</accession>
<reference evidence="1" key="1">
    <citation type="journal article" date="2020" name="Microorganisms">
        <title>Reliable Identification of Environmental Pseudomonas Isolates Using the rpoD Gene.</title>
        <authorList>
            <consortium name="The Broad Institute Genome Sequencing Platform"/>
            <person name="Girard L."/>
            <person name="Lood C."/>
            <person name="Rokni-Zadeh H."/>
            <person name="van Noort V."/>
            <person name="Lavigne R."/>
            <person name="De Mot R."/>
        </authorList>
    </citation>
    <scope>NUCLEOTIDE SEQUENCE</scope>
    <source>
        <strain evidence="1">SWRI10</strain>
    </source>
</reference>
<dbReference type="InterPro" id="IPR021427">
    <property type="entry name" value="DUF3077"/>
</dbReference>
<dbReference type="AlphaFoldDB" id="A0A923G247"/>
<reference evidence="1" key="2">
    <citation type="submission" date="2020-07" db="EMBL/GenBank/DDBJ databases">
        <authorList>
            <person name="Lood C."/>
            <person name="Girard L."/>
        </authorList>
    </citation>
    <scope>NUCLEOTIDE SEQUENCE</scope>
    <source>
        <strain evidence="1">SWRI10</strain>
    </source>
</reference>
<evidence type="ECO:0000313" key="2">
    <source>
        <dbReference type="EMBL" id="MBV4538075.1"/>
    </source>
</evidence>
<protein>
    <submittedName>
        <fullName evidence="1">DUF3077 domain-containing protein</fullName>
    </submittedName>
</protein>
<dbReference type="EMBL" id="JABWRE010000018">
    <property type="protein sequence ID" value="MBC3443006.1"/>
    <property type="molecule type" value="Genomic_DNA"/>
</dbReference>
<comment type="caution">
    <text evidence="1">The sequence shown here is derived from an EMBL/GenBank/DDBJ whole genome shotgun (WGS) entry which is preliminary data.</text>
</comment>
<evidence type="ECO:0000313" key="1">
    <source>
        <dbReference type="EMBL" id="MBC3443006.1"/>
    </source>
</evidence>
<reference evidence="2" key="3">
    <citation type="submission" date="2021-06" db="EMBL/GenBank/DDBJ databases">
        <title>Updating the genus Pseudomonas: Description of 43 new species and partition of the Pseudomonas putida group.</title>
        <authorList>
            <person name="Girard L."/>
            <person name="Lood C."/>
            <person name="Vandamme P."/>
            <person name="Rokni-Zadeh H."/>
            <person name="Van Noort V."/>
            <person name="Hofte M."/>
            <person name="Lavigne R."/>
            <person name="De Mot R."/>
        </authorList>
    </citation>
    <scope>NUCLEOTIDE SEQUENCE</scope>
    <source>
        <strain evidence="2">SWRI10</strain>
    </source>
</reference>
<organism evidence="1">
    <name type="scientific">Pseudomonas urmiensis</name>
    <dbReference type="NCBI Taxonomy" id="2745493"/>
    <lineage>
        <taxon>Bacteria</taxon>
        <taxon>Pseudomonadati</taxon>
        <taxon>Pseudomonadota</taxon>
        <taxon>Gammaproteobacteria</taxon>
        <taxon>Pseudomonadales</taxon>
        <taxon>Pseudomonadaceae</taxon>
        <taxon>Pseudomonas</taxon>
    </lineage>
</organism>
<sequence length="86" mass="9519">MTHDLRNWKTAGSETFLDLYRILPGVPAERAFEELSTMLGLIRHLTLEAELNGDQMALGAARYLSAFAKAVADDIELGKLYPNAQP</sequence>
<gene>
    <name evidence="2" type="ORF">HU737_019120</name>
    <name evidence="1" type="ORF">HU737_20130</name>
</gene>
<dbReference type="RefSeq" id="WP_186556517.1">
    <property type="nucleotide sequence ID" value="NZ_JABWRE020000001.1"/>
</dbReference>